<gene>
    <name evidence="1" type="ORF">IPN91_00140</name>
</gene>
<proteinExistence type="predicted"/>
<reference evidence="1 2" key="1">
    <citation type="submission" date="2020-10" db="EMBL/GenBank/DDBJ databases">
        <title>Connecting structure to function with the recovery of over 1000 high-quality activated sludge metagenome-assembled genomes encoding full-length rRNA genes using long-read sequencing.</title>
        <authorList>
            <person name="Singleton C.M."/>
            <person name="Petriglieri F."/>
            <person name="Kristensen J.M."/>
            <person name="Kirkegaard R.H."/>
            <person name="Michaelsen T.Y."/>
            <person name="Andersen M.H."/>
            <person name="Karst S.M."/>
            <person name="Dueholm M.S."/>
            <person name="Nielsen P.H."/>
            <person name="Albertsen M."/>
        </authorList>
    </citation>
    <scope>NUCLEOTIDE SEQUENCE [LARGE SCALE GENOMIC DNA]</scope>
    <source>
        <strain evidence="1">OdNE_18-Q3-R46-58_MAXAC.008</strain>
    </source>
</reference>
<name>A0A936K4Z8_9BACT</name>
<organism evidence="1 2">
    <name type="scientific">Candidatus Geothrix odensensis</name>
    <dbReference type="NCBI Taxonomy" id="2954440"/>
    <lineage>
        <taxon>Bacteria</taxon>
        <taxon>Pseudomonadati</taxon>
        <taxon>Acidobacteriota</taxon>
        <taxon>Holophagae</taxon>
        <taxon>Holophagales</taxon>
        <taxon>Holophagaceae</taxon>
        <taxon>Geothrix</taxon>
    </lineage>
</organism>
<evidence type="ECO:0000313" key="1">
    <source>
        <dbReference type="EMBL" id="MBK8571054.1"/>
    </source>
</evidence>
<dbReference type="Proteomes" id="UP000709959">
    <property type="component" value="Unassembled WGS sequence"/>
</dbReference>
<evidence type="ECO:0000313" key="2">
    <source>
        <dbReference type="Proteomes" id="UP000709959"/>
    </source>
</evidence>
<sequence>MTDTAIQTTLSAEEWKVVMALREIPDSPLRAKVSGLLAELVRFIQQPRCLGMQSDGFPCGTPHTSCEECQHMLQVLDDLAARVPAQN</sequence>
<protein>
    <submittedName>
        <fullName evidence="1">Uncharacterized protein</fullName>
    </submittedName>
</protein>
<comment type="caution">
    <text evidence="1">The sequence shown here is derived from an EMBL/GenBank/DDBJ whole genome shotgun (WGS) entry which is preliminary data.</text>
</comment>
<accession>A0A936K4Z8</accession>
<dbReference type="EMBL" id="JADKCH010000001">
    <property type="protein sequence ID" value="MBK8571054.1"/>
    <property type="molecule type" value="Genomic_DNA"/>
</dbReference>
<dbReference type="AlphaFoldDB" id="A0A936K4Z8"/>